<dbReference type="InterPro" id="IPR050127">
    <property type="entry name" value="Serine_Proteases_S1"/>
</dbReference>
<dbReference type="InterPro" id="IPR036364">
    <property type="entry name" value="SEA_dom_sf"/>
</dbReference>
<dbReference type="InterPro" id="IPR009003">
    <property type="entry name" value="Peptidase_S1_PA"/>
</dbReference>
<keyword evidence="9 12" id="KW-1133">Transmembrane helix</keyword>
<dbReference type="SMART" id="SM00020">
    <property type="entry name" value="Tryp_SPc"/>
    <property type="match status" value="1"/>
</dbReference>
<evidence type="ECO:0000256" key="10">
    <source>
        <dbReference type="ARBA" id="ARBA00023136"/>
    </source>
</evidence>
<dbReference type="PRINTS" id="PR00722">
    <property type="entry name" value="CHYMOTRYPSIN"/>
</dbReference>
<dbReference type="EMBL" id="JACVVK020000314">
    <property type="protein sequence ID" value="KAK7478933.1"/>
    <property type="molecule type" value="Genomic_DNA"/>
</dbReference>
<evidence type="ECO:0000256" key="12">
    <source>
        <dbReference type="SAM" id="Phobius"/>
    </source>
</evidence>
<accession>A0ABD0JWH7</accession>
<keyword evidence="16" id="KW-1185">Reference proteome</keyword>
<gene>
    <name evidence="15" type="ORF">BaRGS_00029800</name>
</gene>
<dbReference type="InterPro" id="IPR000082">
    <property type="entry name" value="SEA_dom"/>
</dbReference>
<keyword evidence="6" id="KW-0378">Hydrolase</keyword>
<sequence length="431" mass="46948">MSVPKPSRLPPVQTAFTNDMSWTLADNSPLAPRDALPGISAGTSSTGRVVLQTLATHARFVIAGSLMVVVGVTVMSVAVHYAGEPDHKDKVIPSDPRPPDFTATLRLRSPSWSSDLNNTNSTEFKQLASHLEHLIDLMYEDSDMSDIFNYSVATGFDSPDGETTEVALQLFLSGDSSASEEQMEDALGQGCSALLQTKINREVVKIDCSSRAVNVLPPRIPDGQCGMERLYPRTSSGRIFGGNATEWYGVYPWVVMILKQGQYLCGGTVWDAQHILTAATCIFRMPHIRTYNSATLVDVSTLEVIAGKWRFAVSDPWLRGQRVRVSRAGIHAGYKHETVENDIAMLKLERPLELNQVVEPICHPTENMTRPDNGTVAGWGSVNETDTVNPSQLMYTNVGLYNQADCQGKLGIKISETTICGLLSGGTCPVS</sequence>
<keyword evidence="5 12" id="KW-0812">Transmembrane</keyword>
<evidence type="ECO:0000313" key="16">
    <source>
        <dbReference type="Proteomes" id="UP001519460"/>
    </source>
</evidence>
<evidence type="ECO:0000256" key="2">
    <source>
        <dbReference type="ARBA" id="ARBA00004613"/>
    </source>
</evidence>
<feature type="transmembrane region" description="Helical" evidence="12">
    <location>
        <begin position="60"/>
        <end position="83"/>
    </location>
</feature>
<dbReference type="InterPro" id="IPR043504">
    <property type="entry name" value="Peptidase_S1_PA_chymotrypsin"/>
</dbReference>
<dbReference type="Pfam" id="PF00089">
    <property type="entry name" value="Trypsin"/>
    <property type="match status" value="1"/>
</dbReference>
<dbReference type="PROSITE" id="PS50240">
    <property type="entry name" value="TRYPSIN_DOM"/>
    <property type="match status" value="1"/>
</dbReference>
<comment type="caution">
    <text evidence="15">The sequence shown here is derived from an EMBL/GenBank/DDBJ whole genome shotgun (WGS) entry which is preliminary data.</text>
</comment>
<dbReference type="GO" id="GO:0005576">
    <property type="term" value="C:extracellular region"/>
    <property type="evidence" value="ECO:0007669"/>
    <property type="project" value="UniProtKB-SubCell"/>
</dbReference>
<name>A0ABD0JWH7_9CAEN</name>
<evidence type="ECO:0000256" key="6">
    <source>
        <dbReference type="ARBA" id="ARBA00022801"/>
    </source>
</evidence>
<dbReference type="Gene3D" id="2.40.10.10">
    <property type="entry name" value="Trypsin-like serine proteases"/>
    <property type="match status" value="1"/>
</dbReference>
<dbReference type="FunFam" id="2.40.10.10:FF:000068">
    <property type="entry name" value="transmembrane protease serine 2"/>
    <property type="match status" value="1"/>
</dbReference>
<dbReference type="PANTHER" id="PTHR24264">
    <property type="entry name" value="TRYPSIN-RELATED"/>
    <property type="match status" value="1"/>
</dbReference>
<dbReference type="PROSITE" id="PS50024">
    <property type="entry name" value="SEA"/>
    <property type="match status" value="1"/>
</dbReference>
<keyword evidence="11" id="KW-1015">Disulfide bond</keyword>
<dbReference type="Proteomes" id="UP001519460">
    <property type="component" value="Unassembled WGS sequence"/>
</dbReference>
<keyword evidence="7" id="KW-0720">Serine protease</keyword>
<evidence type="ECO:0000256" key="9">
    <source>
        <dbReference type="ARBA" id="ARBA00022989"/>
    </source>
</evidence>
<keyword evidence="10 12" id="KW-0472">Membrane</keyword>
<evidence type="ECO:0000256" key="5">
    <source>
        <dbReference type="ARBA" id="ARBA00022692"/>
    </source>
</evidence>
<keyword evidence="3" id="KW-0964">Secreted</keyword>
<evidence type="ECO:0000259" key="13">
    <source>
        <dbReference type="PROSITE" id="PS50024"/>
    </source>
</evidence>
<dbReference type="PANTHER" id="PTHR24264:SF65">
    <property type="entry name" value="SRCR DOMAIN-CONTAINING PROTEIN"/>
    <property type="match status" value="1"/>
</dbReference>
<keyword evidence="4" id="KW-0645">Protease</keyword>
<keyword evidence="8" id="KW-0735">Signal-anchor</keyword>
<evidence type="ECO:0000256" key="8">
    <source>
        <dbReference type="ARBA" id="ARBA00022968"/>
    </source>
</evidence>
<dbReference type="InterPro" id="IPR001314">
    <property type="entry name" value="Peptidase_S1A"/>
</dbReference>
<evidence type="ECO:0000256" key="7">
    <source>
        <dbReference type="ARBA" id="ARBA00022825"/>
    </source>
</evidence>
<dbReference type="GO" id="GO:0008236">
    <property type="term" value="F:serine-type peptidase activity"/>
    <property type="evidence" value="ECO:0007669"/>
    <property type="project" value="UniProtKB-KW"/>
</dbReference>
<evidence type="ECO:0000313" key="15">
    <source>
        <dbReference type="EMBL" id="KAK7478933.1"/>
    </source>
</evidence>
<feature type="domain" description="SEA" evidence="13">
    <location>
        <begin position="97"/>
        <end position="218"/>
    </location>
</feature>
<evidence type="ECO:0000256" key="11">
    <source>
        <dbReference type="ARBA" id="ARBA00023157"/>
    </source>
</evidence>
<proteinExistence type="predicted"/>
<comment type="subcellular location">
    <subcellularLocation>
        <location evidence="1">Membrane</location>
        <topology evidence="1">Single-pass type II membrane protein</topology>
    </subcellularLocation>
    <subcellularLocation>
        <location evidence="2">Secreted</location>
    </subcellularLocation>
</comment>
<dbReference type="AlphaFoldDB" id="A0ABD0JWH7"/>
<evidence type="ECO:0000256" key="4">
    <source>
        <dbReference type="ARBA" id="ARBA00022670"/>
    </source>
</evidence>
<dbReference type="SUPFAM" id="SSF82671">
    <property type="entry name" value="SEA domain"/>
    <property type="match status" value="1"/>
</dbReference>
<dbReference type="SUPFAM" id="SSF50494">
    <property type="entry name" value="Trypsin-like serine proteases"/>
    <property type="match status" value="1"/>
</dbReference>
<dbReference type="CDD" id="cd00190">
    <property type="entry name" value="Tryp_SPc"/>
    <property type="match status" value="1"/>
</dbReference>
<evidence type="ECO:0008006" key="17">
    <source>
        <dbReference type="Google" id="ProtNLM"/>
    </source>
</evidence>
<dbReference type="Pfam" id="PF01390">
    <property type="entry name" value="SEA"/>
    <property type="match status" value="1"/>
</dbReference>
<feature type="domain" description="Peptidase S1" evidence="14">
    <location>
        <begin position="239"/>
        <end position="431"/>
    </location>
</feature>
<protein>
    <recommendedName>
        <fullName evidence="17">Peptidase S1 domain-containing protein</fullName>
    </recommendedName>
</protein>
<dbReference type="Gene3D" id="3.30.70.960">
    <property type="entry name" value="SEA domain"/>
    <property type="match status" value="1"/>
</dbReference>
<evidence type="ECO:0000256" key="1">
    <source>
        <dbReference type="ARBA" id="ARBA00004606"/>
    </source>
</evidence>
<evidence type="ECO:0000256" key="3">
    <source>
        <dbReference type="ARBA" id="ARBA00022525"/>
    </source>
</evidence>
<evidence type="ECO:0000259" key="14">
    <source>
        <dbReference type="PROSITE" id="PS50240"/>
    </source>
</evidence>
<reference evidence="15 16" key="1">
    <citation type="journal article" date="2023" name="Sci. Data">
        <title>Genome assembly of the Korean intertidal mud-creeper Batillaria attramentaria.</title>
        <authorList>
            <person name="Patra A.K."/>
            <person name="Ho P.T."/>
            <person name="Jun S."/>
            <person name="Lee S.J."/>
            <person name="Kim Y."/>
            <person name="Won Y.J."/>
        </authorList>
    </citation>
    <scope>NUCLEOTIDE SEQUENCE [LARGE SCALE GENOMIC DNA]</scope>
    <source>
        <strain evidence="15">Wonlab-2016</strain>
    </source>
</reference>
<dbReference type="GO" id="GO:0016020">
    <property type="term" value="C:membrane"/>
    <property type="evidence" value="ECO:0007669"/>
    <property type="project" value="UniProtKB-SubCell"/>
</dbReference>
<organism evidence="15 16">
    <name type="scientific">Batillaria attramentaria</name>
    <dbReference type="NCBI Taxonomy" id="370345"/>
    <lineage>
        <taxon>Eukaryota</taxon>
        <taxon>Metazoa</taxon>
        <taxon>Spiralia</taxon>
        <taxon>Lophotrochozoa</taxon>
        <taxon>Mollusca</taxon>
        <taxon>Gastropoda</taxon>
        <taxon>Caenogastropoda</taxon>
        <taxon>Sorbeoconcha</taxon>
        <taxon>Cerithioidea</taxon>
        <taxon>Batillariidae</taxon>
        <taxon>Batillaria</taxon>
    </lineage>
</organism>
<dbReference type="InterPro" id="IPR001254">
    <property type="entry name" value="Trypsin_dom"/>
</dbReference>
<dbReference type="GO" id="GO:0006508">
    <property type="term" value="P:proteolysis"/>
    <property type="evidence" value="ECO:0007669"/>
    <property type="project" value="UniProtKB-KW"/>
</dbReference>